<dbReference type="Proteomes" id="UP000007509">
    <property type="component" value="Unassembled WGS sequence"/>
</dbReference>
<gene>
    <name evidence="1" type="ORF">PMI13_03426</name>
</gene>
<dbReference type="AlphaFoldDB" id="J3CCN6"/>
<accession>J3CCN6</accession>
<dbReference type="RefSeq" id="WP_007845873.1">
    <property type="nucleotide sequence ID" value="NZ_AKJY01000082.1"/>
</dbReference>
<keyword evidence="2" id="KW-1185">Reference proteome</keyword>
<dbReference type="EMBL" id="AKJY01000082">
    <property type="protein sequence ID" value="EJL68949.1"/>
    <property type="molecule type" value="Genomic_DNA"/>
</dbReference>
<sequence length="254" mass="28039">MKKLSVFVFTICSMIVFGQKVSDYKYISIPDKFPSFKQDNDFGLDDFLAKALKGKKYVTLQGDKDLWPAESKGDNACNTLKADILDDSSFLRNKVILQFKDCHDKVLQSIKAGSTIKDYKEGFQDALRQTIVNVPVSNPVAIVTNPVEEVKAEPVATTSSPVESTPVSTENTAKKYSNGKLNLQKVQIDSNQFILVGSESSVPYATFKATTKKDVFRVKLENGSSTIGYFENGNIVIEIPQSSGDYAKEVFSGK</sequence>
<name>J3CCN6_9FLAO</name>
<dbReference type="OrthoDB" id="1274006at2"/>
<proteinExistence type="predicted"/>
<evidence type="ECO:0000313" key="1">
    <source>
        <dbReference type="EMBL" id="EJL68949.1"/>
    </source>
</evidence>
<comment type="caution">
    <text evidence="1">The sequence shown here is derived from an EMBL/GenBank/DDBJ whole genome shotgun (WGS) entry which is preliminary data.</text>
</comment>
<dbReference type="PATRIC" id="fig|1144316.3.peg.3439"/>
<protein>
    <submittedName>
        <fullName evidence="1">Uncharacterized protein</fullName>
    </submittedName>
</protein>
<reference evidence="1 2" key="1">
    <citation type="journal article" date="2012" name="J. Bacteriol.">
        <title>Twenty-one genome sequences from Pseudomonas species and 19 genome sequences from diverse bacteria isolated from the rhizosphere and endosphere of Populus deltoides.</title>
        <authorList>
            <person name="Brown S.D."/>
            <person name="Utturkar S.M."/>
            <person name="Klingeman D.M."/>
            <person name="Johnson C.M."/>
            <person name="Martin S.L."/>
            <person name="Land M.L."/>
            <person name="Lu T.Y."/>
            <person name="Schadt C.W."/>
            <person name="Doktycz M.J."/>
            <person name="Pelletier D.A."/>
        </authorList>
    </citation>
    <scope>NUCLEOTIDE SEQUENCE [LARGE SCALE GENOMIC DNA]</scope>
    <source>
        <strain evidence="1 2">CF314</strain>
    </source>
</reference>
<organism evidence="1 2">
    <name type="scientific">Chryseobacterium populi</name>
    <dbReference type="NCBI Taxonomy" id="1144316"/>
    <lineage>
        <taxon>Bacteria</taxon>
        <taxon>Pseudomonadati</taxon>
        <taxon>Bacteroidota</taxon>
        <taxon>Flavobacteriia</taxon>
        <taxon>Flavobacteriales</taxon>
        <taxon>Weeksellaceae</taxon>
        <taxon>Chryseobacterium group</taxon>
        <taxon>Chryseobacterium</taxon>
    </lineage>
</organism>
<evidence type="ECO:0000313" key="2">
    <source>
        <dbReference type="Proteomes" id="UP000007509"/>
    </source>
</evidence>